<keyword evidence="3" id="KW-0722">Serine protease inhibitor</keyword>
<protein>
    <submittedName>
        <fullName evidence="5">Serpin family B member 2</fullName>
    </submittedName>
</protein>
<evidence type="ECO:0000256" key="2">
    <source>
        <dbReference type="ARBA" id="ARBA00022690"/>
    </source>
</evidence>
<evidence type="ECO:0000256" key="3">
    <source>
        <dbReference type="ARBA" id="ARBA00022900"/>
    </source>
</evidence>
<dbReference type="GO" id="GO:0005615">
    <property type="term" value="C:extracellular space"/>
    <property type="evidence" value="ECO:0007669"/>
    <property type="project" value="InterPro"/>
</dbReference>
<reference evidence="5 6" key="1">
    <citation type="submission" date="2019-05" db="EMBL/GenBank/DDBJ databases">
        <title>A Chromosome-scale Meerkat (S. suricatta) Genome Assembly.</title>
        <authorList>
            <person name="Dudchenko O."/>
            <person name="Lieberman Aiden E."/>
            <person name="Tung J."/>
            <person name="Barreiro L.B."/>
            <person name="Clutton-Brock T.H."/>
        </authorList>
    </citation>
    <scope>NUCLEOTIDE SEQUENCE [LARGE SCALE GENOMIC DNA]</scope>
</reference>
<keyword evidence="2" id="KW-0646">Protease inhibitor</keyword>
<dbReference type="Gene3D" id="3.30.497.10">
    <property type="entry name" value="Antithrombin, subunit I, domain 2"/>
    <property type="match status" value="1"/>
</dbReference>
<dbReference type="PANTHER" id="PTHR11461">
    <property type="entry name" value="SERINE PROTEASE INHIBITOR, SERPIN"/>
    <property type="match status" value="1"/>
</dbReference>
<dbReference type="Pfam" id="PF00079">
    <property type="entry name" value="Serpin"/>
    <property type="match status" value="1"/>
</dbReference>
<proteinExistence type="inferred from homology"/>
<dbReference type="GO" id="GO:0004867">
    <property type="term" value="F:serine-type endopeptidase inhibitor activity"/>
    <property type="evidence" value="ECO:0007669"/>
    <property type="project" value="UniProtKB-KW"/>
</dbReference>
<dbReference type="Ensembl" id="ENSSSUT00005037200.1">
    <property type="protein sequence ID" value="ENSSSUP00005032621.1"/>
    <property type="gene ID" value="ENSSSUG00005020981.1"/>
</dbReference>
<organism evidence="5 6">
    <name type="scientific">Suricata suricatta</name>
    <name type="common">Meerkat</name>
    <dbReference type="NCBI Taxonomy" id="37032"/>
    <lineage>
        <taxon>Eukaryota</taxon>
        <taxon>Metazoa</taxon>
        <taxon>Chordata</taxon>
        <taxon>Craniata</taxon>
        <taxon>Vertebrata</taxon>
        <taxon>Euteleostomi</taxon>
        <taxon>Mammalia</taxon>
        <taxon>Eutheria</taxon>
        <taxon>Laurasiatheria</taxon>
        <taxon>Carnivora</taxon>
        <taxon>Feliformia</taxon>
        <taxon>Herpestidae</taxon>
        <taxon>Suricata</taxon>
    </lineage>
</organism>
<dbReference type="AlphaFoldDB" id="A0A673VGI2"/>
<dbReference type="OMA" id="MEDLYVA"/>
<dbReference type="InterPro" id="IPR036186">
    <property type="entry name" value="Serpin_sf"/>
</dbReference>
<dbReference type="FunFam" id="2.30.39.10:FF:000001">
    <property type="entry name" value="Serpin family B member 2"/>
    <property type="match status" value="1"/>
</dbReference>
<feature type="domain" description="Serpin" evidence="4">
    <location>
        <begin position="139"/>
        <end position="541"/>
    </location>
</feature>
<evidence type="ECO:0000313" key="6">
    <source>
        <dbReference type="Proteomes" id="UP000472268"/>
    </source>
</evidence>
<dbReference type="InterPro" id="IPR042185">
    <property type="entry name" value="Serpin_sf_2"/>
</dbReference>
<keyword evidence="6" id="KW-1185">Reference proteome</keyword>
<dbReference type="InterPro" id="IPR023796">
    <property type="entry name" value="Serpin_dom"/>
</dbReference>
<dbReference type="Proteomes" id="UP000472268">
    <property type="component" value="Chromosome 14"/>
</dbReference>
<comment type="similarity">
    <text evidence="1">Belongs to the serpin family. Ov-serpin subfamily.</text>
</comment>
<dbReference type="SMART" id="SM00093">
    <property type="entry name" value="SERPIN"/>
    <property type="match status" value="1"/>
</dbReference>
<evidence type="ECO:0000259" key="4">
    <source>
        <dbReference type="SMART" id="SM00093"/>
    </source>
</evidence>
<reference evidence="5" key="3">
    <citation type="submission" date="2025-09" db="UniProtKB">
        <authorList>
            <consortium name="Ensembl"/>
        </authorList>
    </citation>
    <scope>IDENTIFICATION</scope>
</reference>
<dbReference type="SUPFAM" id="SSF56574">
    <property type="entry name" value="Serpins"/>
    <property type="match status" value="1"/>
</dbReference>
<evidence type="ECO:0000313" key="5">
    <source>
        <dbReference type="Ensembl" id="ENSSSUP00005032621.1"/>
    </source>
</evidence>
<dbReference type="InterPro" id="IPR023795">
    <property type="entry name" value="Serpin_CS"/>
</dbReference>
<name>A0A673VGI2_SURSU</name>
<dbReference type="Gene3D" id="2.30.39.10">
    <property type="entry name" value="Alpha-1-antitrypsin, domain 1"/>
    <property type="match status" value="1"/>
</dbReference>
<gene>
    <name evidence="5" type="primary">SERPINB2</name>
</gene>
<evidence type="ECO:0000256" key="1">
    <source>
        <dbReference type="ARBA" id="ARBA00006426"/>
    </source>
</evidence>
<reference evidence="5" key="2">
    <citation type="submission" date="2025-08" db="UniProtKB">
        <authorList>
            <consortium name="Ensembl"/>
        </authorList>
    </citation>
    <scope>IDENTIFICATION</scope>
</reference>
<sequence>MKHDYSSFNCSLYLRIGHITPRIQCKKKMPNPLFKMIKSYYFMSKSFKLVTAEHHTEHGALCGCTGHMSLTPSRLCFLLFHEGRAERESLSCAGYPWSYPADVTQNIESPFRAVFSSFSLSFQIETMEDFYVANTIFALNFFKHLANTSATPNLFFSPWSISSTMAMVYLGARGNTADQMARVFQFNKVGVREVSPVTPENFVGCKLMQQIQKGPYPEAILQAQARDAIHSSFHSLSSAINASTGDYLLESINKLFGEKSARFKEEYIQLSNKYYSTEPQALDFLEYAEEAREEINSWVKTQTKGKIPDLLPEGSVDRDTKMVLVNAVYFKGKWKTPFEKKLNGLYPFRVNATQRTPVQMMYLREDLNIGYIGDLKTQILELPYAGDVSMFLLLPDEIGSTSTGLELLEREITYDKFIKWTSKDTMAEDDVEVYLPQFKLEERYELQSILRSMGVEDAFSKGQANFSGMSERKDLFLSKVFHQATVDVNEEGTEAAAGTGAITSGRTGHGGPQFVADHPFLFFILHKVTKNILFFGRFVSP</sequence>
<dbReference type="InterPro" id="IPR000215">
    <property type="entry name" value="Serpin_fam"/>
</dbReference>
<accession>A0A673VGI2</accession>
<dbReference type="InterPro" id="IPR042178">
    <property type="entry name" value="Serpin_sf_1"/>
</dbReference>
<dbReference type="PROSITE" id="PS00284">
    <property type="entry name" value="SERPIN"/>
    <property type="match status" value="1"/>
</dbReference>
<dbReference type="PANTHER" id="PTHR11461:SF61">
    <property type="entry name" value="PLASMINOGEN ACTIVATOR INHIBITOR 2"/>
    <property type="match status" value="1"/>
</dbReference>